<organism evidence="2">
    <name type="scientific">Tanacetum cinerariifolium</name>
    <name type="common">Dalmatian daisy</name>
    <name type="synonym">Chrysanthemum cinerariifolium</name>
    <dbReference type="NCBI Taxonomy" id="118510"/>
    <lineage>
        <taxon>Eukaryota</taxon>
        <taxon>Viridiplantae</taxon>
        <taxon>Streptophyta</taxon>
        <taxon>Embryophyta</taxon>
        <taxon>Tracheophyta</taxon>
        <taxon>Spermatophyta</taxon>
        <taxon>Magnoliopsida</taxon>
        <taxon>eudicotyledons</taxon>
        <taxon>Gunneridae</taxon>
        <taxon>Pentapetalae</taxon>
        <taxon>asterids</taxon>
        <taxon>campanulids</taxon>
        <taxon>Asterales</taxon>
        <taxon>Asteraceae</taxon>
        <taxon>Asteroideae</taxon>
        <taxon>Anthemideae</taxon>
        <taxon>Anthemidinae</taxon>
        <taxon>Tanacetum</taxon>
    </lineage>
</organism>
<gene>
    <name evidence="2" type="ORF">Tci_859878</name>
</gene>
<dbReference type="SUPFAM" id="SSF56672">
    <property type="entry name" value="DNA/RNA polymerases"/>
    <property type="match status" value="1"/>
</dbReference>
<feature type="non-terminal residue" evidence="2">
    <location>
        <position position="1"/>
    </location>
</feature>
<dbReference type="Gene3D" id="3.10.10.10">
    <property type="entry name" value="HIV Type 1 Reverse Transcriptase, subunit A, domain 1"/>
    <property type="match status" value="2"/>
</dbReference>
<dbReference type="InterPro" id="IPR000477">
    <property type="entry name" value="RT_dom"/>
</dbReference>
<dbReference type="Pfam" id="PF00078">
    <property type="entry name" value="RVT_1"/>
    <property type="match status" value="1"/>
</dbReference>
<evidence type="ECO:0000259" key="1">
    <source>
        <dbReference type="Pfam" id="PF00078"/>
    </source>
</evidence>
<dbReference type="Gene3D" id="3.30.70.270">
    <property type="match status" value="1"/>
</dbReference>
<dbReference type="InterPro" id="IPR043502">
    <property type="entry name" value="DNA/RNA_pol_sf"/>
</dbReference>
<reference evidence="2" key="1">
    <citation type="journal article" date="2019" name="Sci. Rep.">
        <title>Draft genome of Tanacetum cinerariifolium, the natural source of mosquito coil.</title>
        <authorList>
            <person name="Yamashiro T."/>
            <person name="Shiraishi A."/>
            <person name="Satake H."/>
            <person name="Nakayama K."/>
        </authorList>
    </citation>
    <scope>NUCLEOTIDE SEQUENCE</scope>
</reference>
<accession>A0A699RSC3</accession>
<comment type="caution">
    <text evidence="2">The sequence shown here is derived from an EMBL/GenBank/DDBJ whole genome shotgun (WGS) entry which is preliminary data.</text>
</comment>
<sequence length="168" mass="19775">CISDELPGIPPFRKVEFNIKLIPGAEPISKAHYRMAPIELKELKDQLQELLERGFIRPSVSPWGAPVLFVKKKNGSMRLCIDYRYHQLRVREQDISKTAFRIRYGHYEFLVMPFGLTNAPAVFMDLMNRIFHEFLNKFVIVFIDDILVFSKSKEEHEDHLRTVLQTLR</sequence>
<feature type="domain" description="Reverse transcriptase" evidence="1">
    <location>
        <begin position="77"/>
        <end position="168"/>
    </location>
</feature>
<proteinExistence type="predicted"/>
<evidence type="ECO:0000313" key="2">
    <source>
        <dbReference type="EMBL" id="GFC87908.1"/>
    </source>
</evidence>
<dbReference type="InterPro" id="IPR043128">
    <property type="entry name" value="Rev_trsase/Diguanyl_cyclase"/>
</dbReference>
<dbReference type="InterPro" id="IPR053134">
    <property type="entry name" value="RNA-dir_DNA_polymerase"/>
</dbReference>
<name>A0A699RSC3_TANCI</name>
<dbReference type="AlphaFoldDB" id="A0A699RSC3"/>
<dbReference type="EMBL" id="BKCJ011112777">
    <property type="protein sequence ID" value="GFC87908.1"/>
    <property type="molecule type" value="Genomic_DNA"/>
</dbReference>
<dbReference type="PANTHER" id="PTHR24559">
    <property type="entry name" value="TRANSPOSON TY3-I GAG-POL POLYPROTEIN"/>
    <property type="match status" value="1"/>
</dbReference>
<dbReference type="FunFam" id="3.10.10.10:FF:000002">
    <property type="entry name" value="Retrovirus-related Pol polyprotein from transposon 17.6-like protein"/>
    <property type="match status" value="1"/>
</dbReference>
<dbReference type="CDD" id="cd01647">
    <property type="entry name" value="RT_LTR"/>
    <property type="match status" value="1"/>
</dbReference>
<protein>
    <submittedName>
        <fullName evidence="2">DNA/RNA polymerases superfamily protein</fullName>
    </submittedName>
</protein>
<dbReference type="PANTHER" id="PTHR24559:SF427">
    <property type="entry name" value="RNA-DIRECTED DNA POLYMERASE"/>
    <property type="match status" value="1"/>
</dbReference>